<comment type="function">
    <text evidence="1">Converts proline to delta-1-pyrroline-5-carboxylate.</text>
</comment>
<evidence type="ECO:0000313" key="4">
    <source>
        <dbReference type="Proteomes" id="UP001430953"/>
    </source>
</evidence>
<dbReference type="EC" id="1.5.5.2" evidence="1"/>
<dbReference type="GO" id="GO:0010133">
    <property type="term" value="P:L-proline catabolic process to L-glutamate"/>
    <property type="evidence" value="ECO:0007669"/>
    <property type="project" value="TreeGrafter"/>
</dbReference>
<evidence type="ECO:0000256" key="1">
    <source>
        <dbReference type="RuleBase" id="RU364054"/>
    </source>
</evidence>
<gene>
    <name evidence="3" type="ORF">PUN28_001576</name>
</gene>
<sequence>MAFLRSVPRRCCKKLTKCGASPLTVTGLLENIGATTATTTVTRAPPPLRLAAQVRGYASSSAAAAATDVKRQQQQQQSPVPRQVDPLDLQFNDPIAAFKSKTTMELVRAYFVYQMCSIEYVVENNMKVMKLAKAVLGEKLFTKVMKATFYGHFVAGEDEVQITPVLDRLRQFGVKPILDYSVEEDISQEEAERREIQASVSEAGDEKREGPLKKYHVEKSFADRRYKVSSARTYFYLNEASCERNMDIFIRCLEAVASESRILFLAL</sequence>
<organism evidence="3 4">
    <name type="scientific">Cardiocondyla obscurior</name>
    <dbReference type="NCBI Taxonomy" id="286306"/>
    <lineage>
        <taxon>Eukaryota</taxon>
        <taxon>Metazoa</taxon>
        <taxon>Ecdysozoa</taxon>
        <taxon>Arthropoda</taxon>
        <taxon>Hexapoda</taxon>
        <taxon>Insecta</taxon>
        <taxon>Pterygota</taxon>
        <taxon>Neoptera</taxon>
        <taxon>Endopterygota</taxon>
        <taxon>Hymenoptera</taxon>
        <taxon>Apocrita</taxon>
        <taxon>Aculeata</taxon>
        <taxon>Formicoidea</taxon>
        <taxon>Formicidae</taxon>
        <taxon>Myrmicinae</taxon>
        <taxon>Cardiocondyla</taxon>
    </lineage>
</organism>
<dbReference type="Gene3D" id="3.20.20.220">
    <property type="match status" value="1"/>
</dbReference>
<name>A0AAW2H5Z9_9HYME</name>
<feature type="region of interest" description="Disordered" evidence="2">
    <location>
        <begin position="189"/>
        <end position="209"/>
    </location>
</feature>
<dbReference type="GO" id="GO:0071949">
    <property type="term" value="F:FAD binding"/>
    <property type="evidence" value="ECO:0007669"/>
    <property type="project" value="TreeGrafter"/>
</dbReference>
<reference evidence="3 4" key="1">
    <citation type="submission" date="2023-03" db="EMBL/GenBank/DDBJ databases">
        <title>High recombination rates correlate with genetic variation in Cardiocondyla obscurior ants.</title>
        <authorList>
            <person name="Errbii M."/>
        </authorList>
    </citation>
    <scope>NUCLEOTIDE SEQUENCE [LARGE SCALE GENOMIC DNA]</scope>
    <source>
        <strain evidence="3">Alpha-2009</strain>
        <tissue evidence="3">Whole body</tissue>
    </source>
</reference>
<comment type="similarity">
    <text evidence="1">Belongs to the proline oxidase family.</text>
</comment>
<dbReference type="PANTHER" id="PTHR13914">
    <property type="entry name" value="PROLINE OXIDASE"/>
    <property type="match status" value="1"/>
</dbReference>
<dbReference type="EMBL" id="JADYXP020000001">
    <property type="protein sequence ID" value="KAL0134883.1"/>
    <property type="molecule type" value="Genomic_DNA"/>
</dbReference>
<dbReference type="AlphaFoldDB" id="A0AAW2H5Z9"/>
<proteinExistence type="inferred from homology"/>
<comment type="cofactor">
    <cofactor evidence="1">
        <name>FAD</name>
        <dbReference type="ChEBI" id="CHEBI:57692"/>
    </cofactor>
</comment>
<dbReference type="PANTHER" id="PTHR13914:SF0">
    <property type="entry name" value="PROLINE DEHYDROGENASE 1, MITOCHONDRIAL"/>
    <property type="match status" value="1"/>
</dbReference>
<evidence type="ECO:0000313" key="3">
    <source>
        <dbReference type="EMBL" id="KAL0134883.1"/>
    </source>
</evidence>
<dbReference type="GO" id="GO:0004657">
    <property type="term" value="F:proline dehydrogenase activity"/>
    <property type="evidence" value="ECO:0007669"/>
    <property type="project" value="UniProtKB-EC"/>
</dbReference>
<accession>A0AAW2H5Z9</accession>
<dbReference type="Proteomes" id="UP001430953">
    <property type="component" value="Unassembled WGS sequence"/>
</dbReference>
<evidence type="ECO:0000256" key="2">
    <source>
        <dbReference type="SAM" id="MobiDB-lite"/>
    </source>
</evidence>
<keyword evidence="4" id="KW-1185">Reference proteome</keyword>
<dbReference type="InterPro" id="IPR015659">
    <property type="entry name" value="Proline_oxidase"/>
</dbReference>
<keyword evidence="1" id="KW-0560">Oxidoreductase</keyword>
<keyword evidence="1" id="KW-0274">FAD</keyword>
<keyword evidence="1" id="KW-0642">Proline metabolism</keyword>
<comment type="caution">
    <text evidence="3">The sequence shown here is derived from an EMBL/GenBank/DDBJ whole genome shotgun (WGS) entry which is preliminary data.</text>
</comment>
<protein>
    <recommendedName>
        <fullName evidence="1">Proline dehydrogenase</fullName>
        <ecNumber evidence="1">1.5.5.2</ecNumber>
    </recommendedName>
</protein>
<comment type="catalytic activity">
    <reaction evidence="1">
        <text>L-proline + a quinone = (S)-1-pyrroline-5-carboxylate + a quinol + H(+)</text>
        <dbReference type="Rhea" id="RHEA:23784"/>
        <dbReference type="ChEBI" id="CHEBI:15378"/>
        <dbReference type="ChEBI" id="CHEBI:17388"/>
        <dbReference type="ChEBI" id="CHEBI:24646"/>
        <dbReference type="ChEBI" id="CHEBI:60039"/>
        <dbReference type="ChEBI" id="CHEBI:132124"/>
        <dbReference type="EC" id="1.5.5.2"/>
    </reaction>
</comment>
<dbReference type="GO" id="GO:0005739">
    <property type="term" value="C:mitochondrion"/>
    <property type="evidence" value="ECO:0007669"/>
    <property type="project" value="TreeGrafter"/>
</dbReference>
<keyword evidence="1" id="KW-0285">Flavoprotein</keyword>